<comment type="caution">
    <text evidence="2">The sequence shown here is derived from an EMBL/GenBank/DDBJ whole genome shotgun (WGS) entry which is preliminary data.</text>
</comment>
<dbReference type="EMBL" id="SNRY01004434">
    <property type="protein sequence ID" value="KAA6317705.1"/>
    <property type="molecule type" value="Genomic_DNA"/>
</dbReference>
<organism evidence="2">
    <name type="scientific">termite gut metagenome</name>
    <dbReference type="NCBI Taxonomy" id="433724"/>
    <lineage>
        <taxon>unclassified sequences</taxon>
        <taxon>metagenomes</taxon>
        <taxon>organismal metagenomes</taxon>
    </lineage>
</organism>
<accession>A0A5J4Q7H1</accession>
<protein>
    <submittedName>
        <fullName evidence="2">Uncharacterized protein</fullName>
    </submittedName>
</protein>
<dbReference type="AlphaFoldDB" id="A0A5J4Q7H1"/>
<feature type="compositionally biased region" description="Basic and acidic residues" evidence="1">
    <location>
        <begin position="104"/>
        <end position="121"/>
    </location>
</feature>
<evidence type="ECO:0000313" key="2">
    <source>
        <dbReference type="EMBL" id="KAA6317705.1"/>
    </source>
</evidence>
<sequence length="159" mass="18221">MAKSILLFTARVHDTNNQAVKENQVVILNHTSMTKWVVYKVEHTPKWGYTCHMVSLSEPRFDTAIIVAPLREKFGIGWYYDDENPEFMDASEVAILRQQAQQKADEEATAKSKENERREQVKSMGDCSFNSTLSNTIIKQVTVMLNELTVAKQLTLSFF</sequence>
<feature type="region of interest" description="Disordered" evidence="1">
    <location>
        <begin position="104"/>
        <end position="124"/>
    </location>
</feature>
<evidence type="ECO:0000256" key="1">
    <source>
        <dbReference type="SAM" id="MobiDB-lite"/>
    </source>
</evidence>
<name>A0A5J4Q7H1_9ZZZZ</name>
<reference evidence="2" key="1">
    <citation type="submission" date="2019-03" db="EMBL/GenBank/DDBJ databases">
        <title>Single cell metagenomics reveals metabolic interactions within the superorganism composed of flagellate Streblomastix strix and complex community of Bacteroidetes bacteria on its surface.</title>
        <authorList>
            <person name="Treitli S.C."/>
            <person name="Kolisko M."/>
            <person name="Husnik F."/>
            <person name="Keeling P."/>
            <person name="Hampl V."/>
        </authorList>
    </citation>
    <scope>NUCLEOTIDE SEQUENCE</scope>
    <source>
        <strain evidence="2">STM</strain>
    </source>
</reference>
<proteinExistence type="predicted"/>
<gene>
    <name evidence="2" type="ORF">EZS27_032179</name>
</gene>